<evidence type="ECO:0000313" key="2">
    <source>
        <dbReference type="Proteomes" id="UP001168821"/>
    </source>
</evidence>
<evidence type="ECO:0000313" key="1">
    <source>
        <dbReference type="EMBL" id="KAJ3664902.1"/>
    </source>
</evidence>
<dbReference type="EMBL" id="JALNTZ010000001">
    <property type="protein sequence ID" value="KAJ3664902.1"/>
    <property type="molecule type" value="Genomic_DNA"/>
</dbReference>
<gene>
    <name evidence="1" type="ORF">Zmor_000437</name>
</gene>
<sequence length="131" mass="15482">MLLQVCCAYRRVSGEVLCALAKRRKNKREREPRSAFSGACKGKARDAHWSWEFWIGKFDCAACWYYEEGVEENLEHAIFECDRWTRVREECEMEVSKKVNVDNMIELMSKDEDINRKDASAHNKKEIQVQQ</sequence>
<proteinExistence type="predicted"/>
<name>A0AA38J4R7_9CUCU</name>
<comment type="caution">
    <text evidence="1">The sequence shown here is derived from an EMBL/GenBank/DDBJ whole genome shotgun (WGS) entry which is preliminary data.</text>
</comment>
<accession>A0AA38J4R7</accession>
<dbReference type="AlphaFoldDB" id="A0AA38J4R7"/>
<reference evidence="1" key="1">
    <citation type="journal article" date="2023" name="G3 (Bethesda)">
        <title>Whole genome assemblies of Zophobas morio and Tenebrio molitor.</title>
        <authorList>
            <person name="Kaur S."/>
            <person name="Stinson S.A."/>
            <person name="diCenzo G.C."/>
        </authorList>
    </citation>
    <scope>NUCLEOTIDE SEQUENCE</scope>
    <source>
        <strain evidence="1">QUZm001</strain>
    </source>
</reference>
<keyword evidence="2" id="KW-1185">Reference proteome</keyword>
<dbReference type="Proteomes" id="UP001168821">
    <property type="component" value="Unassembled WGS sequence"/>
</dbReference>
<organism evidence="1 2">
    <name type="scientific">Zophobas morio</name>
    <dbReference type="NCBI Taxonomy" id="2755281"/>
    <lineage>
        <taxon>Eukaryota</taxon>
        <taxon>Metazoa</taxon>
        <taxon>Ecdysozoa</taxon>
        <taxon>Arthropoda</taxon>
        <taxon>Hexapoda</taxon>
        <taxon>Insecta</taxon>
        <taxon>Pterygota</taxon>
        <taxon>Neoptera</taxon>
        <taxon>Endopterygota</taxon>
        <taxon>Coleoptera</taxon>
        <taxon>Polyphaga</taxon>
        <taxon>Cucujiformia</taxon>
        <taxon>Tenebrionidae</taxon>
        <taxon>Zophobas</taxon>
    </lineage>
</organism>
<protein>
    <submittedName>
        <fullName evidence="1">Uncharacterized protein</fullName>
    </submittedName>
</protein>